<keyword evidence="6 9" id="KW-0456">Lyase</keyword>
<dbReference type="Pfam" id="PF00215">
    <property type="entry name" value="OMPdecase"/>
    <property type="match status" value="1"/>
</dbReference>
<evidence type="ECO:0000256" key="4">
    <source>
        <dbReference type="ARBA" id="ARBA00022793"/>
    </source>
</evidence>
<evidence type="ECO:0000256" key="5">
    <source>
        <dbReference type="ARBA" id="ARBA00022975"/>
    </source>
</evidence>
<sequence length="234" mass="23894">MTNFDNPICVAIDTPDLDQAERLVGSLAGHVGMVKIGMEFFYAHGVGGYKAMAAHGIPIFLDLKLHDIPNTVAAGLSSLMQLEPKPAIINVHATGGPAMLAAAANAIGGQAKLIAVTILTSLDKNDLAASGFDGTMSTDAHAVNLALLAKANGVDGVVCSPHDLAGIRKSCGNDFLTVVPGIRPQGSDTQDQKRIATPKTAIEAGADILVIGRAITGADDPAGAAQDILESLTP</sequence>
<evidence type="ECO:0000256" key="6">
    <source>
        <dbReference type="ARBA" id="ARBA00023239"/>
    </source>
</evidence>
<dbReference type="PANTHER" id="PTHR32119:SF2">
    <property type="entry name" value="OROTIDINE 5'-PHOSPHATE DECARBOXYLASE"/>
    <property type="match status" value="1"/>
</dbReference>
<dbReference type="InterPro" id="IPR018089">
    <property type="entry name" value="OMPdecase_AS"/>
</dbReference>
<dbReference type="GO" id="GO:0004590">
    <property type="term" value="F:orotidine-5'-phosphate decarboxylase activity"/>
    <property type="evidence" value="ECO:0007669"/>
    <property type="project" value="UniProtKB-EC"/>
</dbReference>
<dbReference type="InterPro" id="IPR011060">
    <property type="entry name" value="RibuloseP-bd_barrel"/>
</dbReference>
<evidence type="ECO:0000313" key="9">
    <source>
        <dbReference type="EMBL" id="VAW02255.1"/>
    </source>
</evidence>
<feature type="domain" description="Orotidine 5'-phosphate decarboxylase" evidence="8">
    <location>
        <begin position="7"/>
        <end position="228"/>
    </location>
</feature>
<keyword evidence="4" id="KW-0210">Decarboxylase</keyword>
<dbReference type="PANTHER" id="PTHR32119">
    <property type="entry name" value="OROTIDINE 5'-PHOSPHATE DECARBOXYLASE"/>
    <property type="match status" value="1"/>
</dbReference>
<evidence type="ECO:0000256" key="3">
    <source>
        <dbReference type="ARBA" id="ARBA00021923"/>
    </source>
</evidence>
<accession>A0A3B0S7E6</accession>
<gene>
    <name evidence="9" type="ORF">MNBD_ALPHA08-1176</name>
</gene>
<dbReference type="GO" id="GO:0005829">
    <property type="term" value="C:cytosol"/>
    <property type="evidence" value="ECO:0007669"/>
    <property type="project" value="TreeGrafter"/>
</dbReference>
<dbReference type="GO" id="GO:0044205">
    <property type="term" value="P:'de novo' UMP biosynthetic process"/>
    <property type="evidence" value="ECO:0007669"/>
    <property type="project" value="UniProtKB-UniPathway"/>
</dbReference>
<dbReference type="NCBIfam" id="TIGR01740">
    <property type="entry name" value="pyrF"/>
    <property type="match status" value="1"/>
</dbReference>
<dbReference type="InterPro" id="IPR013785">
    <property type="entry name" value="Aldolase_TIM"/>
</dbReference>
<dbReference type="AlphaFoldDB" id="A0A3B0S7E6"/>
<evidence type="ECO:0000256" key="1">
    <source>
        <dbReference type="ARBA" id="ARBA00004861"/>
    </source>
</evidence>
<proteinExistence type="inferred from homology"/>
<dbReference type="CDD" id="cd04725">
    <property type="entry name" value="OMP_decarboxylase_like"/>
    <property type="match status" value="1"/>
</dbReference>
<protein>
    <recommendedName>
        <fullName evidence="3">Orotidine 5'-phosphate decarboxylase</fullName>
        <ecNumber evidence="2">4.1.1.23</ecNumber>
    </recommendedName>
    <alternativeName>
        <fullName evidence="7">OMP decarboxylase</fullName>
    </alternativeName>
</protein>
<dbReference type="InterPro" id="IPR047596">
    <property type="entry name" value="OMPdecase_bac"/>
</dbReference>
<dbReference type="GO" id="GO:0006207">
    <property type="term" value="P:'de novo' pyrimidine nucleobase biosynthetic process"/>
    <property type="evidence" value="ECO:0007669"/>
    <property type="project" value="InterPro"/>
</dbReference>
<dbReference type="UniPathway" id="UPA00070">
    <property type="reaction ID" value="UER00120"/>
</dbReference>
<dbReference type="SUPFAM" id="SSF51366">
    <property type="entry name" value="Ribulose-phoshate binding barrel"/>
    <property type="match status" value="1"/>
</dbReference>
<dbReference type="HAMAP" id="MF_01200_B">
    <property type="entry name" value="OMPdecase_type1_B"/>
    <property type="match status" value="1"/>
</dbReference>
<evidence type="ECO:0000256" key="7">
    <source>
        <dbReference type="ARBA" id="ARBA00033428"/>
    </source>
</evidence>
<dbReference type="PROSITE" id="PS00156">
    <property type="entry name" value="OMPDECASE"/>
    <property type="match status" value="1"/>
</dbReference>
<dbReference type="Gene3D" id="3.20.20.70">
    <property type="entry name" value="Aldolase class I"/>
    <property type="match status" value="1"/>
</dbReference>
<dbReference type="InterPro" id="IPR014732">
    <property type="entry name" value="OMPdecase"/>
</dbReference>
<dbReference type="SMART" id="SM00934">
    <property type="entry name" value="OMPdecase"/>
    <property type="match status" value="1"/>
</dbReference>
<evidence type="ECO:0000256" key="2">
    <source>
        <dbReference type="ARBA" id="ARBA00012321"/>
    </source>
</evidence>
<name>A0A3B0S7E6_9ZZZZ</name>
<dbReference type="InterPro" id="IPR001754">
    <property type="entry name" value="OMPdeCOase_dom"/>
</dbReference>
<reference evidence="9" key="1">
    <citation type="submission" date="2018-06" db="EMBL/GenBank/DDBJ databases">
        <authorList>
            <person name="Zhirakovskaya E."/>
        </authorList>
    </citation>
    <scope>NUCLEOTIDE SEQUENCE</scope>
</reference>
<dbReference type="EMBL" id="UOEC01000195">
    <property type="protein sequence ID" value="VAW02255.1"/>
    <property type="molecule type" value="Genomic_DNA"/>
</dbReference>
<evidence type="ECO:0000259" key="8">
    <source>
        <dbReference type="SMART" id="SM00934"/>
    </source>
</evidence>
<keyword evidence="5" id="KW-0665">Pyrimidine biosynthesis</keyword>
<organism evidence="9">
    <name type="scientific">hydrothermal vent metagenome</name>
    <dbReference type="NCBI Taxonomy" id="652676"/>
    <lineage>
        <taxon>unclassified sequences</taxon>
        <taxon>metagenomes</taxon>
        <taxon>ecological metagenomes</taxon>
    </lineage>
</organism>
<dbReference type="EC" id="4.1.1.23" evidence="2"/>
<comment type="pathway">
    <text evidence="1">Pyrimidine metabolism; UMP biosynthesis via de novo pathway; UMP from orotate: step 2/2.</text>
</comment>
<dbReference type="NCBIfam" id="NF001273">
    <property type="entry name" value="PRK00230.1"/>
    <property type="match status" value="1"/>
</dbReference>